<dbReference type="AlphaFoldDB" id="A0AAN6SMG1"/>
<evidence type="ECO:0000256" key="1">
    <source>
        <dbReference type="SAM" id="MobiDB-lite"/>
    </source>
</evidence>
<dbReference type="Gene3D" id="2.170.15.10">
    <property type="entry name" value="Proaerolysin, chain A, domain 3"/>
    <property type="match status" value="1"/>
</dbReference>
<name>A0AAN6SMG1_9PEZI</name>
<feature type="signal peptide" evidence="2">
    <location>
        <begin position="1"/>
        <end position="27"/>
    </location>
</feature>
<protein>
    <recommendedName>
        <fullName evidence="5">Jacalin-type lectin domain-containing protein</fullName>
    </recommendedName>
</protein>
<reference evidence="4" key="1">
    <citation type="journal article" date="2023" name="Mol. Phylogenet. Evol.">
        <title>Genome-scale phylogeny and comparative genomics of the fungal order Sordariales.</title>
        <authorList>
            <person name="Hensen N."/>
            <person name="Bonometti L."/>
            <person name="Westerberg I."/>
            <person name="Brannstrom I.O."/>
            <person name="Guillou S."/>
            <person name="Cros-Aarteil S."/>
            <person name="Calhoun S."/>
            <person name="Haridas S."/>
            <person name="Kuo A."/>
            <person name="Mondo S."/>
            <person name="Pangilinan J."/>
            <person name="Riley R."/>
            <person name="LaButti K."/>
            <person name="Andreopoulos B."/>
            <person name="Lipzen A."/>
            <person name="Chen C."/>
            <person name="Yan M."/>
            <person name="Daum C."/>
            <person name="Ng V."/>
            <person name="Clum A."/>
            <person name="Steindorff A."/>
            <person name="Ohm R.A."/>
            <person name="Martin F."/>
            <person name="Silar P."/>
            <person name="Natvig D.O."/>
            <person name="Lalanne C."/>
            <person name="Gautier V."/>
            <person name="Ament-Velasquez S.L."/>
            <person name="Kruys A."/>
            <person name="Hutchinson M.I."/>
            <person name="Powell A.J."/>
            <person name="Barry K."/>
            <person name="Miller A.N."/>
            <person name="Grigoriev I.V."/>
            <person name="Debuchy R."/>
            <person name="Gladieux P."/>
            <person name="Hiltunen Thoren M."/>
            <person name="Johannesson H."/>
        </authorList>
    </citation>
    <scope>NUCLEOTIDE SEQUENCE [LARGE SCALE GENOMIC DNA]</scope>
    <source>
        <strain evidence="4">CBS 284.82</strain>
    </source>
</reference>
<accession>A0AAN6SMG1</accession>
<dbReference type="SUPFAM" id="SSF51101">
    <property type="entry name" value="Mannose-binding lectins"/>
    <property type="match status" value="1"/>
</dbReference>
<evidence type="ECO:0000256" key="2">
    <source>
        <dbReference type="SAM" id="SignalP"/>
    </source>
</evidence>
<evidence type="ECO:0000313" key="4">
    <source>
        <dbReference type="Proteomes" id="UP001303115"/>
    </source>
</evidence>
<gene>
    <name evidence="3" type="ORF">C8A01DRAFT_40511</name>
</gene>
<dbReference type="EMBL" id="MU854556">
    <property type="protein sequence ID" value="KAK4033044.1"/>
    <property type="molecule type" value="Genomic_DNA"/>
</dbReference>
<keyword evidence="4" id="KW-1185">Reference proteome</keyword>
<dbReference type="Proteomes" id="UP001303115">
    <property type="component" value="Unassembled WGS sequence"/>
</dbReference>
<evidence type="ECO:0000313" key="3">
    <source>
        <dbReference type="EMBL" id="KAK4033044.1"/>
    </source>
</evidence>
<sequence length="378" mass="39067">MTLPASLAALMAFLAFLAGFGPTGVGASSRGAPFTILGSAGTSVRKLRLYRNNGNDGYLRGIVAVFTDGTEMRAGVRKDQFSELTLSEGEIITAATLWSFTPSGRKAKSSSARVGRIDITTDRRSWGYGVDNTAKLSSKAVNVGSGVLVGLQGSTGDDMDSVALIFLKTMSDSVVDDIVFEKPAGNNGLSLVTLKEGSAVRKDIDFSYTFSGTETRDASTTFSTGSSTGLSMKTTFHASLPQVLDSGIDAGVDVGSTRSFDRHNGRSAELSWSTTVALTADNPAVSCSAMVWMGKVEVAWHGTQTVTADGASISFPVSGTLTHVAYGKVETVCRPLAAPSSSSSASASSSSSSSSASSWYSSASSSYSAAKAAKTWAA</sequence>
<feature type="region of interest" description="Disordered" evidence="1">
    <location>
        <begin position="339"/>
        <end position="378"/>
    </location>
</feature>
<organism evidence="3 4">
    <name type="scientific">Parachaetomium inaequale</name>
    <dbReference type="NCBI Taxonomy" id="2588326"/>
    <lineage>
        <taxon>Eukaryota</taxon>
        <taxon>Fungi</taxon>
        <taxon>Dikarya</taxon>
        <taxon>Ascomycota</taxon>
        <taxon>Pezizomycotina</taxon>
        <taxon>Sordariomycetes</taxon>
        <taxon>Sordariomycetidae</taxon>
        <taxon>Sordariales</taxon>
        <taxon>Chaetomiaceae</taxon>
        <taxon>Parachaetomium</taxon>
    </lineage>
</organism>
<proteinExistence type="predicted"/>
<feature type="chain" id="PRO_5042825481" description="Jacalin-type lectin domain-containing protein" evidence="2">
    <location>
        <begin position="28"/>
        <end position="378"/>
    </location>
</feature>
<dbReference type="Gene3D" id="2.100.10.30">
    <property type="entry name" value="Jacalin-like lectin domain"/>
    <property type="match status" value="1"/>
</dbReference>
<dbReference type="InterPro" id="IPR036404">
    <property type="entry name" value="Jacalin-like_lectin_dom_sf"/>
</dbReference>
<comment type="caution">
    <text evidence="3">The sequence shown here is derived from an EMBL/GenBank/DDBJ whole genome shotgun (WGS) entry which is preliminary data.</text>
</comment>
<evidence type="ECO:0008006" key="5">
    <source>
        <dbReference type="Google" id="ProtNLM"/>
    </source>
</evidence>
<keyword evidence="2" id="KW-0732">Signal</keyword>